<organism evidence="3 4">
    <name type="scientific">Galemys pyrenaicus</name>
    <name type="common">Iberian desman</name>
    <name type="synonym">Pyrenean desman</name>
    <dbReference type="NCBI Taxonomy" id="202257"/>
    <lineage>
        <taxon>Eukaryota</taxon>
        <taxon>Metazoa</taxon>
        <taxon>Chordata</taxon>
        <taxon>Craniata</taxon>
        <taxon>Vertebrata</taxon>
        <taxon>Euteleostomi</taxon>
        <taxon>Mammalia</taxon>
        <taxon>Eutheria</taxon>
        <taxon>Laurasiatheria</taxon>
        <taxon>Eulipotyphla</taxon>
        <taxon>Talpidae</taxon>
        <taxon>Galemys</taxon>
    </lineage>
</organism>
<feature type="region of interest" description="Disordered" evidence="1">
    <location>
        <begin position="194"/>
        <end position="213"/>
    </location>
</feature>
<evidence type="ECO:0000313" key="4">
    <source>
        <dbReference type="Proteomes" id="UP000700334"/>
    </source>
</evidence>
<comment type="caution">
    <text evidence="3">The sequence shown here is derived from an EMBL/GenBank/DDBJ whole genome shotgun (WGS) entry which is preliminary data.</text>
</comment>
<name>A0A8J6AA78_GALPY</name>
<gene>
    <name evidence="3" type="ORF">J0S82_010239</name>
</gene>
<feature type="non-terminal residue" evidence="3">
    <location>
        <position position="1"/>
    </location>
</feature>
<dbReference type="Proteomes" id="UP000700334">
    <property type="component" value="Unassembled WGS sequence"/>
</dbReference>
<evidence type="ECO:0000313" key="3">
    <source>
        <dbReference type="EMBL" id="KAG8507709.1"/>
    </source>
</evidence>
<evidence type="ECO:0000256" key="1">
    <source>
        <dbReference type="SAM" id="MobiDB-lite"/>
    </source>
</evidence>
<protein>
    <submittedName>
        <fullName evidence="3">Zinc finger protein 717</fullName>
    </submittedName>
</protein>
<accession>A0A8J6AA78</accession>
<reference evidence="3" key="1">
    <citation type="journal article" date="2021" name="Evol. Appl.">
        <title>The genome of the Pyrenean desman and the effects of bottlenecks and inbreeding on the genomic landscape of an endangered species.</title>
        <authorList>
            <person name="Escoda L."/>
            <person name="Castresana J."/>
        </authorList>
    </citation>
    <scope>NUCLEOTIDE SEQUENCE</scope>
    <source>
        <strain evidence="3">IBE-C5619</strain>
    </source>
</reference>
<feature type="region of interest" description="Disordered" evidence="1">
    <location>
        <begin position="1"/>
        <end position="43"/>
    </location>
</feature>
<dbReference type="InterPro" id="IPR001909">
    <property type="entry name" value="KRAB"/>
</dbReference>
<feature type="domain" description="KRAB" evidence="2">
    <location>
        <begin position="45"/>
        <end position="116"/>
    </location>
</feature>
<feature type="compositionally biased region" description="Basic and acidic residues" evidence="1">
    <location>
        <begin position="196"/>
        <end position="208"/>
    </location>
</feature>
<keyword evidence="4" id="KW-1185">Reference proteome</keyword>
<dbReference type="GO" id="GO:0006355">
    <property type="term" value="P:regulation of DNA-templated transcription"/>
    <property type="evidence" value="ECO:0007669"/>
    <property type="project" value="InterPro"/>
</dbReference>
<dbReference type="PROSITE" id="PS50805">
    <property type="entry name" value="KRAB"/>
    <property type="match status" value="1"/>
</dbReference>
<dbReference type="OrthoDB" id="427030at2759"/>
<proteinExistence type="predicted"/>
<evidence type="ECO:0000259" key="2">
    <source>
        <dbReference type="PROSITE" id="PS50805"/>
    </source>
</evidence>
<dbReference type="EMBL" id="JAGFMF010012099">
    <property type="protein sequence ID" value="KAG8507709.1"/>
    <property type="molecule type" value="Genomic_DNA"/>
</dbReference>
<feature type="compositionally biased region" description="Basic and acidic residues" evidence="1">
    <location>
        <begin position="19"/>
        <end position="29"/>
    </location>
</feature>
<sequence length="370" mass="41514">VSERLSAGAAAELASQVDGSRDGAARPREGGGGGPCRSVPGSQHLCDPRPVPLVVLVPGRCDTPVPGEVAGEVMLVELLTLNNCGHCITKPEVIVRMEQGAEPWTLQEPPNQDLSDVQTMDDLIEVNQENQGKHLWQVLITNSKTSTKERTYLQKTFYLGSVHISNLIISNGKCSEMMPEEFHVCENMFPTEESDEIHAGEKSEDPNTTRKSLSYPEHPVIHQMVQTLGRPFKFSEQGRAFKKETIFFTQRKALMEETPSQNNGADHDKLAVVAQERSHLGERHYKCNEWREIFLEKPIELILRRDFEDKHKYDQSRSYISKKLHLPELQKSQFGGKNVAYNICGKTVCKSSVLSNRRNIQPAPLSRSVS</sequence>
<dbReference type="AlphaFoldDB" id="A0A8J6AA78"/>